<evidence type="ECO:0000313" key="9">
    <source>
        <dbReference type="EMBL" id="MDN7244420.1"/>
    </source>
</evidence>
<dbReference type="PRINTS" id="PR00411">
    <property type="entry name" value="PNDRDTASEI"/>
</dbReference>
<dbReference type="PRINTS" id="PR00368">
    <property type="entry name" value="FADPNR"/>
</dbReference>
<dbReference type="InterPro" id="IPR050260">
    <property type="entry name" value="FAD-bd_OxRdtase"/>
</dbReference>
<dbReference type="GO" id="GO:0050451">
    <property type="term" value="F:CoA-disulfide reductase (NADPH) activity"/>
    <property type="evidence" value="ECO:0007669"/>
    <property type="project" value="UniProtKB-EC"/>
</dbReference>
<name>A0ABT8N944_9BACL</name>
<accession>A0ABT8N944</accession>
<keyword evidence="6" id="KW-0676">Redox-active center</keyword>
<sequence>MISLSKIVIVGAVGGGATVAGQIRFYDKNAEITIFDRDSTMSYAACGTPYAIGNVIEDPSSLLMTDPQQFKKERNINVFLKHEVLEIQRDNKQLLVKDLNTGKQFTESYDTLILAPGGSAMVPEIEGLDSAKVFVLRSYDDMQKISKFIDVNNPASCVISGAGFIGLEMAENLKALGLKVQLVHKSGQVMSILDSDISQLIEAELQANEVQLFKETVITKADSASVELSNGMRLQADFIIMSIGIKPNTELAEKAGLPIGETGGIMTNEFMQTIDPSIFALGDASENTDMVTGDPKRVPLAWPAHRQAFLIAQYLTGNAIPKKGLLGTSVVKIFSLTVAMTGLNERTIKNKGISYKTVIHRGNSNAGYYPDHAKITLKVHYDSASRKILGAQCIGGKGVDKRIDVLVTAIYAGLTIDDLQALELSYAPPYSSPKDPINMAGYKAFSK</sequence>
<dbReference type="InterPro" id="IPR036188">
    <property type="entry name" value="FAD/NAD-bd_sf"/>
</dbReference>
<feature type="domain" description="FAD/NAD(P)-binding" evidence="8">
    <location>
        <begin position="6"/>
        <end position="302"/>
    </location>
</feature>
<evidence type="ECO:0000256" key="1">
    <source>
        <dbReference type="ARBA" id="ARBA00001974"/>
    </source>
</evidence>
<dbReference type="InterPro" id="IPR016156">
    <property type="entry name" value="FAD/NAD-linked_Rdtase_dimer_sf"/>
</dbReference>
<keyword evidence="5 9" id="KW-0560">Oxidoreductase</keyword>
<dbReference type="EC" id="1.8.1.14" evidence="9"/>
<keyword evidence="3" id="KW-0285">Flavoprotein</keyword>
<dbReference type="SUPFAM" id="SSF51905">
    <property type="entry name" value="FAD/NAD(P)-binding domain"/>
    <property type="match status" value="2"/>
</dbReference>
<evidence type="ECO:0000256" key="4">
    <source>
        <dbReference type="ARBA" id="ARBA00022827"/>
    </source>
</evidence>
<reference evidence="9 10" key="1">
    <citation type="submission" date="2023-07" db="EMBL/GenBank/DDBJ databases">
        <title>Novel species in genus Planococcus.</title>
        <authorList>
            <person name="Ning S."/>
        </authorList>
    </citation>
    <scope>NUCLEOTIDE SEQUENCE [LARGE SCALE GENOMIC DNA]</scope>
    <source>
        <strain evidence="9 10">N017</strain>
    </source>
</reference>
<evidence type="ECO:0000259" key="7">
    <source>
        <dbReference type="Pfam" id="PF02852"/>
    </source>
</evidence>
<proteinExistence type="inferred from homology"/>
<evidence type="ECO:0000313" key="10">
    <source>
        <dbReference type="Proteomes" id="UP001172142"/>
    </source>
</evidence>
<evidence type="ECO:0000256" key="6">
    <source>
        <dbReference type="ARBA" id="ARBA00023284"/>
    </source>
</evidence>
<dbReference type="Pfam" id="PF02852">
    <property type="entry name" value="Pyr_redox_dim"/>
    <property type="match status" value="1"/>
</dbReference>
<keyword evidence="4" id="KW-0274">FAD</keyword>
<dbReference type="InterPro" id="IPR023753">
    <property type="entry name" value="FAD/NAD-binding_dom"/>
</dbReference>
<feature type="domain" description="Pyridine nucleotide-disulphide oxidoreductase dimerisation" evidence="7">
    <location>
        <begin position="330"/>
        <end position="431"/>
    </location>
</feature>
<evidence type="ECO:0000256" key="5">
    <source>
        <dbReference type="ARBA" id="ARBA00023002"/>
    </source>
</evidence>
<evidence type="ECO:0000259" key="8">
    <source>
        <dbReference type="Pfam" id="PF07992"/>
    </source>
</evidence>
<dbReference type="Proteomes" id="UP001172142">
    <property type="component" value="Unassembled WGS sequence"/>
</dbReference>
<dbReference type="PANTHER" id="PTHR43429:SF1">
    <property type="entry name" value="NAD(P)H SULFUR OXIDOREDUCTASE (COA-DEPENDENT)"/>
    <property type="match status" value="1"/>
</dbReference>
<evidence type="ECO:0000256" key="3">
    <source>
        <dbReference type="ARBA" id="ARBA00022630"/>
    </source>
</evidence>
<gene>
    <name evidence="9" type="ORF">QWY13_02860</name>
</gene>
<comment type="cofactor">
    <cofactor evidence="1">
        <name>FAD</name>
        <dbReference type="ChEBI" id="CHEBI:57692"/>
    </cofactor>
</comment>
<dbReference type="InterPro" id="IPR004099">
    <property type="entry name" value="Pyr_nucl-diS_OxRdtase_dimer"/>
</dbReference>
<organism evidence="9 10">
    <name type="scientific">Planococcus shenhongbingii</name>
    <dbReference type="NCBI Taxonomy" id="3058398"/>
    <lineage>
        <taxon>Bacteria</taxon>
        <taxon>Bacillati</taxon>
        <taxon>Bacillota</taxon>
        <taxon>Bacilli</taxon>
        <taxon>Bacillales</taxon>
        <taxon>Caryophanaceae</taxon>
        <taxon>Planococcus</taxon>
    </lineage>
</organism>
<dbReference type="PANTHER" id="PTHR43429">
    <property type="entry name" value="PYRIDINE NUCLEOTIDE-DISULFIDE OXIDOREDUCTASE DOMAIN-CONTAINING"/>
    <property type="match status" value="1"/>
</dbReference>
<dbReference type="EMBL" id="JAUJWU010000001">
    <property type="protein sequence ID" value="MDN7244420.1"/>
    <property type="molecule type" value="Genomic_DNA"/>
</dbReference>
<keyword evidence="10" id="KW-1185">Reference proteome</keyword>
<protein>
    <submittedName>
        <fullName evidence="9">CoA-disulfide reductase</fullName>
        <ecNumber evidence="9">1.8.1.14</ecNumber>
    </submittedName>
</protein>
<dbReference type="SUPFAM" id="SSF55424">
    <property type="entry name" value="FAD/NAD-linked reductases, dimerisation (C-terminal) domain"/>
    <property type="match status" value="1"/>
</dbReference>
<evidence type="ECO:0000256" key="2">
    <source>
        <dbReference type="ARBA" id="ARBA00009130"/>
    </source>
</evidence>
<comment type="caution">
    <text evidence="9">The sequence shown here is derived from an EMBL/GenBank/DDBJ whole genome shotgun (WGS) entry which is preliminary data.</text>
</comment>
<dbReference type="NCBIfam" id="NF010037">
    <property type="entry name" value="PRK13512.1"/>
    <property type="match status" value="1"/>
</dbReference>
<dbReference type="Pfam" id="PF07992">
    <property type="entry name" value="Pyr_redox_2"/>
    <property type="match status" value="1"/>
</dbReference>
<comment type="similarity">
    <text evidence="2">Belongs to the class-III pyridine nucleotide-disulfide oxidoreductase family.</text>
</comment>
<dbReference type="Gene3D" id="3.50.50.60">
    <property type="entry name" value="FAD/NAD(P)-binding domain"/>
    <property type="match status" value="2"/>
</dbReference>